<reference evidence="3" key="1">
    <citation type="journal article" date="2019" name="bioRxiv">
        <title>The Genome of the Zebra Mussel, Dreissena polymorpha: A Resource for Invasive Species Research.</title>
        <authorList>
            <person name="McCartney M.A."/>
            <person name="Auch B."/>
            <person name="Kono T."/>
            <person name="Mallez S."/>
            <person name="Zhang Y."/>
            <person name="Obille A."/>
            <person name="Becker A."/>
            <person name="Abrahante J.E."/>
            <person name="Garbe J."/>
            <person name="Badalamenti J.P."/>
            <person name="Herman A."/>
            <person name="Mangelson H."/>
            <person name="Liachko I."/>
            <person name="Sullivan S."/>
            <person name="Sone E.D."/>
            <person name="Koren S."/>
            <person name="Silverstein K.A.T."/>
            <person name="Beckman K.B."/>
            <person name="Gohl D.M."/>
        </authorList>
    </citation>
    <scope>NUCLEOTIDE SEQUENCE</scope>
    <source>
        <strain evidence="3">Duluth1</strain>
        <tissue evidence="3">Whole animal</tissue>
    </source>
</reference>
<dbReference type="OrthoDB" id="5981473at2759"/>
<organism evidence="3 4">
    <name type="scientific">Dreissena polymorpha</name>
    <name type="common">Zebra mussel</name>
    <name type="synonym">Mytilus polymorpha</name>
    <dbReference type="NCBI Taxonomy" id="45954"/>
    <lineage>
        <taxon>Eukaryota</taxon>
        <taxon>Metazoa</taxon>
        <taxon>Spiralia</taxon>
        <taxon>Lophotrochozoa</taxon>
        <taxon>Mollusca</taxon>
        <taxon>Bivalvia</taxon>
        <taxon>Autobranchia</taxon>
        <taxon>Heteroconchia</taxon>
        <taxon>Euheterodonta</taxon>
        <taxon>Imparidentia</taxon>
        <taxon>Neoheterodontei</taxon>
        <taxon>Myida</taxon>
        <taxon>Dreissenoidea</taxon>
        <taxon>Dreissenidae</taxon>
        <taxon>Dreissena</taxon>
    </lineage>
</organism>
<name>A0A9D4ELI9_DREPO</name>
<evidence type="ECO:0000256" key="1">
    <source>
        <dbReference type="SAM" id="MobiDB-lite"/>
    </source>
</evidence>
<accession>A0A9D4ELI9</accession>
<evidence type="ECO:0000313" key="3">
    <source>
        <dbReference type="EMBL" id="KAH3782532.1"/>
    </source>
</evidence>
<proteinExistence type="predicted"/>
<evidence type="ECO:0000259" key="2">
    <source>
        <dbReference type="Pfam" id="PF11938"/>
    </source>
</evidence>
<dbReference type="EMBL" id="JAIWYP010000008">
    <property type="protein sequence ID" value="KAH3782532.1"/>
    <property type="molecule type" value="Genomic_DNA"/>
</dbReference>
<dbReference type="PANTHER" id="PTHR14787:SF1">
    <property type="entry name" value="ATPASE PAAT"/>
    <property type="match status" value="1"/>
</dbReference>
<feature type="compositionally biased region" description="Polar residues" evidence="1">
    <location>
        <begin position="319"/>
        <end position="331"/>
    </location>
</feature>
<reference evidence="3" key="2">
    <citation type="submission" date="2020-11" db="EMBL/GenBank/DDBJ databases">
        <authorList>
            <person name="McCartney M.A."/>
            <person name="Auch B."/>
            <person name="Kono T."/>
            <person name="Mallez S."/>
            <person name="Becker A."/>
            <person name="Gohl D.M."/>
            <person name="Silverstein K.A.T."/>
            <person name="Koren S."/>
            <person name="Bechman K.B."/>
            <person name="Herman A."/>
            <person name="Abrahante J.E."/>
            <person name="Garbe J."/>
        </authorList>
    </citation>
    <scope>NUCLEOTIDE SEQUENCE</scope>
    <source>
        <strain evidence="3">Duluth1</strain>
        <tissue evidence="3">Whole animal</tissue>
    </source>
</reference>
<feature type="region of interest" description="Disordered" evidence="1">
    <location>
        <begin position="249"/>
        <end position="279"/>
    </location>
</feature>
<gene>
    <name evidence="3" type="ORF">DPMN_160449</name>
</gene>
<feature type="compositionally biased region" description="Basic and acidic residues" evidence="1">
    <location>
        <begin position="349"/>
        <end position="360"/>
    </location>
</feature>
<keyword evidence="4" id="KW-1185">Reference proteome</keyword>
<dbReference type="Pfam" id="PF11938">
    <property type="entry name" value="DUF3456"/>
    <property type="match status" value="1"/>
</dbReference>
<protein>
    <recommendedName>
        <fullName evidence="2">DUF3456 domain-containing protein</fullName>
    </recommendedName>
</protein>
<dbReference type="AlphaFoldDB" id="A0A9D4ELI9"/>
<feature type="compositionally biased region" description="Low complexity" evidence="1">
    <location>
        <begin position="263"/>
        <end position="276"/>
    </location>
</feature>
<dbReference type="Proteomes" id="UP000828390">
    <property type="component" value="Unassembled WGS sequence"/>
</dbReference>
<evidence type="ECO:0000313" key="4">
    <source>
        <dbReference type="Proteomes" id="UP000828390"/>
    </source>
</evidence>
<sequence>MRKSSGLCSFTSSWTCDHDPSFISSYTVCTENNQWKPQDCDTSNKLAGLTPLTFRQEPSSQTHLEINCSCMPNLNFTIIGVEIISEARTFECYSSRDGYLKSCKGRELKGEERATSAGAATLYAACVKFDDPVSDVQIKFMGTLSQSEVKCYRLEFKVVQSLNSNVSKNSEGQVDMLKVRGFLHSMGDHVSPQALHLMQSVEQFQSTQMSSIGQLSSILGASNPTSSSQDGASVLSSLLSMVTARSLDMGPANQSRDSLGTDQSQSSTHPSPQTQSFKASPLAAMLQKVKDTQGEGHSSGDLDMYSMLQGICSKVSAMRVTQNQDSTTPEEQQNRADGDLEGDVDALNSEEKAESKKRDMTSNMEQTVSRIVSESEDRLKKYVDTRLAEFETRLCARFEAMLMSFTANIANKM</sequence>
<dbReference type="Pfam" id="PF14958">
    <property type="entry name" value="PAAT-like"/>
    <property type="match status" value="1"/>
</dbReference>
<feature type="domain" description="DUF3456" evidence="2">
    <location>
        <begin position="301"/>
        <end position="398"/>
    </location>
</feature>
<comment type="caution">
    <text evidence="3">The sequence shown here is derived from an EMBL/GenBank/DDBJ whole genome shotgun (WGS) entry which is preliminary data.</text>
</comment>
<dbReference type="PANTHER" id="PTHR14787">
    <property type="entry name" value="C10ORF188 FAMILY MEMBER"/>
    <property type="match status" value="1"/>
</dbReference>
<feature type="region of interest" description="Disordered" evidence="1">
    <location>
        <begin position="319"/>
        <end position="369"/>
    </location>
</feature>
<dbReference type="InterPro" id="IPR028043">
    <property type="entry name" value="PAAT-like"/>
</dbReference>
<dbReference type="InterPro" id="IPR021852">
    <property type="entry name" value="DUF3456"/>
</dbReference>
<feature type="compositionally biased region" description="Polar residues" evidence="1">
    <location>
        <begin position="252"/>
        <end position="262"/>
    </location>
</feature>